<dbReference type="SMART" id="SM00388">
    <property type="entry name" value="HisKA"/>
    <property type="match status" value="1"/>
</dbReference>
<dbReference type="GO" id="GO:0000155">
    <property type="term" value="F:phosphorelay sensor kinase activity"/>
    <property type="evidence" value="ECO:0007669"/>
    <property type="project" value="InterPro"/>
</dbReference>
<dbReference type="InterPro" id="IPR001789">
    <property type="entry name" value="Sig_transdc_resp-reg_receiver"/>
</dbReference>
<dbReference type="SUPFAM" id="SSF55874">
    <property type="entry name" value="ATPase domain of HSP90 chaperone/DNA topoisomerase II/histidine kinase"/>
    <property type="match status" value="1"/>
</dbReference>
<dbReference type="SUPFAM" id="SSF47384">
    <property type="entry name" value="Homodimeric domain of signal transducing histidine kinase"/>
    <property type="match status" value="1"/>
</dbReference>
<dbReference type="PANTHER" id="PTHR43065:SF49">
    <property type="entry name" value="HISTIDINE KINASE"/>
    <property type="match status" value="1"/>
</dbReference>
<evidence type="ECO:0000256" key="1">
    <source>
        <dbReference type="ARBA" id="ARBA00000085"/>
    </source>
</evidence>
<evidence type="ECO:0000259" key="9">
    <source>
        <dbReference type="PROSITE" id="PS50109"/>
    </source>
</evidence>
<dbReference type="InterPro" id="IPR036097">
    <property type="entry name" value="HisK_dim/P_sf"/>
</dbReference>
<proteinExistence type="predicted"/>
<accession>A0A5D3KRK5</accession>
<dbReference type="PROSITE" id="PS50110">
    <property type="entry name" value="RESPONSE_REGULATORY"/>
    <property type="match status" value="1"/>
</dbReference>
<comment type="caution">
    <text evidence="12">The sequence shown here is derived from an EMBL/GenBank/DDBJ whole genome shotgun (WGS) entry which is preliminary data.</text>
</comment>
<sequence length="745" mass="79884">MSLRTRLLILVIAAMLVPASLVGLRFVQNRTSEINAALANLAASADDIASDLNEKIQGTAQLHYGLARARDVDTRDKAACSAFLSDVREEYPQFTGILTIDPDGSLFCDSLRTNRALDLNDRAYFKQAKVSQGVVAVEPVFGRLTGISVLQIAYPVRSDAGVLKFVLLASFNLNKFAEFHDKRLLAEKEILFVDSKGTVLVAPKGSGWSEPVGASIAGSDLFRFAATPDGEASREVTDRQGRTQVWAVARSPSIRKAGLTIMVGRSKDGLVAEANRRLYEDMAILAVASLLLLAGIWILATVSVGRQIGRLAAMAKRLGLGDLSARIPPPHPSGELGGLMALLNGTAESLEQQRAAIADLSHKLSQSQKMEAMGQLTGGVAHDFNNLLTVILGNSEHLADRLAGNKELQRIASDIATAAERGSDLTRSLLAFARKQPLRPREIDIGEKVVGMEQLLRRSLGEHIECSFAFGTDLWLTSVDPGQLATALLNLVLNARDAMPDGGRLMVEVRNNSLGQSDLDVNGEPRPGDYVMVAVTDSGCGMAADVANRAFEPFFTTKEVGKGTGLGLSMVYGFAQQSGGLVQLQSEPGQGSVVRLFFPRIAATLNEETAPAEQIIAPDGSETVLVVEDDDMVRAYVESELRTLGYHVIATSNGPAALEVLRQPGDIHLLFTDVVMPGGMFGPELARQATALRPDLKVLFTSGYSQNPVKTPDGVDARILTKPFKRQDLAAMLRSALSALSAPPR</sequence>
<name>A0A5D3KRK5_9BRAD</name>
<comment type="subcellular location">
    <subcellularLocation>
        <location evidence="2">Membrane</location>
    </subcellularLocation>
</comment>
<dbReference type="InterPro" id="IPR003660">
    <property type="entry name" value="HAMP_dom"/>
</dbReference>
<keyword evidence="5" id="KW-0808">Transferase</keyword>
<dbReference type="Pfam" id="PF02518">
    <property type="entry name" value="HATPase_c"/>
    <property type="match status" value="1"/>
</dbReference>
<dbReference type="OrthoDB" id="8169077at2"/>
<dbReference type="EC" id="2.7.13.3" evidence="3"/>
<dbReference type="InterPro" id="IPR003661">
    <property type="entry name" value="HisK_dim/P_dom"/>
</dbReference>
<evidence type="ECO:0000256" key="3">
    <source>
        <dbReference type="ARBA" id="ARBA00012438"/>
    </source>
</evidence>
<keyword evidence="8" id="KW-0812">Transmembrane</keyword>
<evidence type="ECO:0000256" key="2">
    <source>
        <dbReference type="ARBA" id="ARBA00004370"/>
    </source>
</evidence>
<keyword evidence="8" id="KW-1133">Transmembrane helix</keyword>
<dbReference type="Gene3D" id="3.30.450.20">
    <property type="entry name" value="PAS domain"/>
    <property type="match status" value="1"/>
</dbReference>
<dbReference type="Gene3D" id="3.30.565.10">
    <property type="entry name" value="Histidine kinase-like ATPase, C-terminal domain"/>
    <property type="match status" value="1"/>
</dbReference>
<dbReference type="PROSITE" id="PS50109">
    <property type="entry name" value="HIS_KIN"/>
    <property type="match status" value="1"/>
</dbReference>
<dbReference type="PRINTS" id="PR00344">
    <property type="entry name" value="BCTRLSENSOR"/>
</dbReference>
<dbReference type="InterPro" id="IPR005467">
    <property type="entry name" value="His_kinase_dom"/>
</dbReference>
<dbReference type="Gene3D" id="1.10.287.130">
    <property type="match status" value="1"/>
</dbReference>
<dbReference type="SMART" id="SM00448">
    <property type="entry name" value="REC"/>
    <property type="match status" value="1"/>
</dbReference>
<dbReference type="Pfam" id="PF00512">
    <property type="entry name" value="HisKA"/>
    <property type="match status" value="1"/>
</dbReference>
<dbReference type="Gene3D" id="3.40.50.2300">
    <property type="match status" value="1"/>
</dbReference>
<feature type="domain" description="Histidine kinase" evidence="9">
    <location>
        <begin position="379"/>
        <end position="602"/>
    </location>
</feature>
<dbReference type="Pfam" id="PF00072">
    <property type="entry name" value="Response_reg"/>
    <property type="match status" value="1"/>
</dbReference>
<feature type="domain" description="Response regulatory" evidence="10">
    <location>
        <begin position="623"/>
        <end position="737"/>
    </location>
</feature>
<organism evidence="12 13">
    <name type="scientific">Bradyrhizobium rifense</name>
    <dbReference type="NCBI Taxonomy" id="515499"/>
    <lineage>
        <taxon>Bacteria</taxon>
        <taxon>Pseudomonadati</taxon>
        <taxon>Pseudomonadota</taxon>
        <taxon>Alphaproteobacteria</taxon>
        <taxon>Hyphomicrobiales</taxon>
        <taxon>Nitrobacteraceae</taxon>
        <taxon>Bradyrhizobium</taxon>
    </lineage>
</organism>
<evidence type="ECO:0000259" key="10">
    <source>
        <dbReference type="PROSITE" id="PS50110"/>
    </source>
</evidence>
<dbReference type="GO" id="GO:0016020">
    <property type="term" value="C:membrane"/>
    <property type="evidence" value="ECO:0007669"/>
    <property type="project" value="UniProtKB-SubCell"/>
</dbReference>
<evidence type="ECO:0000256" key="6">
    <source>
        <dbReference type="ARBA" id="ARBA00022777"/>
    </source>
</evidence>
<evidence type="ECO:0000313" key="12">
    <source>
        <dbReference type="EMBL" id="TYL99247.1"/>
    </source>
</evidence>
<dbReference type="InterPro" id="IPR036890">
    <property type="entry name" value="HATPase_C_sf"/>
</dbReference>
<dbReference type="SMART" id="SM00387">
    <property type="entry name" value="HATPase_c"/>
    <property type="match status" value="1"/>
</dbReference>
<comment type="catalytic activity">
    <reaction evidence="1">
        <text>ATP + protein L-histidine = ADP + protein N-phospho-L-histidine.</text>
        <dbReference type="EC" id="2.7.13.3"/>
    </reaction>
</comment>
<keyword evidence="13" id="KW-1185">Reference proteome</keyword>
<evidence type="ECO:0000256" key="5">
    <source>
        <dbReference type="ARBA" id="ARBA00022679"/>
    </source>
</evidence>
<dbReference type="PANTHER" id="PTHR43065">
    <property type="entry name" value="SENSOR HISTIDINE KINASE"/>
    <property type="match status" value="1"/>
</dbReference>
<dbReference type="EMBL" id="VSSS01000008">
    <property type="protein sequence ID" value="TYL99247.1"/>
    <property type="molecule type" value="Genomic_DNA"/>
</dbReference>
<dbReference type="CDD" id="cd00082">
    <property type="entry name" value="HisKA"/>
    <property type="match status" value="1"/>
</dbReference>
<dbReference type="CDD" id="cd12914">
    <property type="entry name" value="PDC1_DGC_like"/>
    <property type="match status" value="1"/>
</dbReference>
<dbReference type="Proteomes" id="UP000324758">
    <property type="component" value="Unassembled WGS sequence"/>
</dbReference>
<dbReference type="InterPro" id="IPR004358">
    <property type="entry name" value="Sig_transdc_His_kin-like_C"/>
</dbReference>
<dbReference type="Pfam" id="PF00672">
    <property type="entry name" value="HAMP"/>
    <property type="match status" value="1"/>
</dbReference>
<dbReference type="Gene3D" id="6.10.340.10">
    <property type="match status" value="1"/>
</dbReference>
<gene>
    <name evidence="12" type="ORF">FXB40_03865</name>
</gene>
<keyword evidence="4 7" id="KW-0597">Phosphoprotein</keyword>
<feature type="modified residue" description="4-aspartylphosphate" evidence="7">
    <location>
        <position position="673"/>
    </location>
</feature>
<evidence type="ECO:0000256" key="8">
    <source>
        <dbReference type="SAM" id="Phobius"/>
    </source>
</evidence>
<feature type="domain" description="HAMP" evidence="11">
    <location>
        <begin position="302"/>
        <end position="355"/>
    </location>
</feature>
<keyword evidence="8" id="KW-0472">Membrane</keyword>
<reference evidence="12 13" key="1">
    <citation type="submission" date="2019-08" db="EMBL/GenBank/DDBJ databases">
        <title>Bradyrhizobium hipponensis sp. nov., a rhizobium isolated from a Lupinus angustifolius root nodule in Tunisia.</title>
        <authorList>
            <person name="Off K."/>
            <person name="Rejili M."/>
            <person name="Mars M."/>
            <person name="Brachmann A."/>
            <person name="Marin M."/>
        </authorList>
    </citation>
    <scope>NUCLEOTIDE SEQUENCE [LARGE SCALE GENOMIC DNA]</scope>
    <source>
        <strain evidence="12 13">CTAW71</strain>
    </source>
</reference>
<dbReference type="SMART" id="SM00304">
    <property type="entry name" value="HAMP"/>
    <property type="match status" value="1"/>
</dbReference>
<dbReference type="AlphaFoldDB" id="A0A5D3KRK5"/>
<dbReference type="InterPro" id="IPR011006">
    <property type="entry name" value="CheY-like_superfamily"/>
</dbReference>
<keyword evidence="6" id="KW-0418">Kinase</keyword>
<evidence type="ECO:0000256" key="4">
    <source>
        <dbReference type="ARBA" id="ARBA00022553"/>
    </source>
</evidence>
<dbReference type="InterPro" id="IPR003594">
    <property type="entry name" value="HATPase_dom"/>
</dbReference>
<dbReference type="RefSeq" id="WP_148770875.1">
    <property type="nucleotide sequence ID" value="NZ_VSSS01000008.1"/>
</dbReference>
<evidence type="ECO:0000259" key="11">
    <source>
        <dbReference type="PROSITE" id="PS50885"/>
    </source>
</evidence>
<feature type="transmembrane region" description="Helical" evidence="8">
    <location>
        <begin position="282"/>
        <end position="304"/>
    </location>
</feature>
<dbReference type="SUPFAM" id="SSF52172">
    <property type="entry name" value="CheY-like"/>
    <property type="match status" value="1"/>
</dbReference>
<dbReference type="PROSITE" id="PS50885">
    <property type="entry name" value="HAMP"/>
    <property type="match status" value="1"/>
</dbReference>
<evidence type="ECO:0000256" key="7">
    <source>
        <dbReference type="PROSITE-ProRule" id="PRU00169"/>
    </source>
</evidence>
<protein>
    <recommendedName>
        <fullName evidence="3">histidine kinase</fullName>
        <ecNumber evidence="3">2.7.13.3</ecNumber>
    </recommendedName>
</protein>
<evidence type="ECO:0000313" key="13">
    <source>
        <dbReference type="Proteomes" id="UP000324758"/>
    </source>
</evidence>
<dbReference type="CDD" id="cd06225">
    <property type="entry name" value="HAMP"/>
    <property type="match status" value="1"/>
</dbReference>